<comment type="subcellular location">
    <subcellularLocation>
        <location evidence="2">Cell membrane</location>
        <topology evidence="2">Multi-pass membrane protein</topology>
    </subcellularLocation>
</comment>
<sequence length="948" mass="104266">MSIPLSCMVAYDIYREMQETVAHTKTSLRTLVQMMVSNTGGKIEHARRSLELLAERPLVKRMSSTSCDPALKDFHYLSPDYTNVVYTDVDGTTVCSAVPQPGGKPVSVGTMPWFRKFLEEKHFMVGSPHFGPITGKWVSVLSAPIRDDNGELVGAIHLPLDLSAYDPGIPSQYLPKGSRYGFVDKSGVLIWRNQDPDHSIGRLPKTDTGRAIIQTRDGELVSTPADGIPRFYSVKPVPGTDWIAFVGVPVSTIQAEARAVAWRAAMVALSVMAVLTLLAFRIARSITKPIAGLAKVAHAVHGDVSGKRAAVTGPPEVATVAREFNAMLDSLGRQDAQLRAFLNNSAVIAWLQDGNGRYVFASNNFLNRMKLTADQVIGKTNYDICPRDLADAYRNNDQQILTSGRPMEFIEQGIEPDGTVSWWLSHKFLFDEPGGKRFLGGLSVDITKRKQAADRDEQILKSTMDGFWLIDDTGVLKEVNETACAMLGYTQEEMLALRVTDIDAVHDEAAFEQRLQDLRRAGKCFFESRHRRKDGDEISVEISAGYLPGEKVFPVFVRDVTARKLLEHQLLQSQKMEAIGQLAGGVAHDFNNILTVIIGYANLLGYGGELSQSQSEAANRIIDASEKAAQLTKGLLAFSRKQVLNVKRNDLIEVVRHVQSFLARIIGEDIRLDMINHEATIPVQVDGGQIEQVLINLAANARDAMPGGGVLTIETGTVEISSDAEVADHILPGRYAFLSVSDTGCGMDEATRSKIFEPFFTTKEVGKGTGLGMSIVYGIVQQHNGSIEVLSEPGKGTTFKILLPSAEENQDGVEENTGPVPEEILRGEETVLLVEDEESVRELVTKVLARYGYRVLQSSDGREAVAMFRAHRDEVALVVMDMIMPGMNGKAAYEEIRKERPGTKVLYLSGYTADFIKDRGVSEEVIDLVMKPVQPTELLKKVRELLDS</sequence>
<keyword evidence="6" id="KW-0808">Transferase</keyword>
<dbReference type="PROSITE" id="PS50112">
    <property type="entry name" value="PAS"/>
    <property type="match status" value="1"/>
</dbReference>
<dbReference type="CDD" id="cd06225">
    <property type="entry name" value="HAMP"/>
    <property type="match status" value="1"/>
</dbReference>
<dbReference type="InterPro" id="IPR003660">
    <property type="entry name" value="HAMP_dom"/>
</dbReference>
<dbReference type="Pfam" id="PF02743">
    <property type="entry name" value="dCache_1"/>
    <property type="match status" value="1"/>
</dbReference>
<evidence type="ECO:0000256" key="3">
    <source>
        <dbReference type="ARBA" id="ARBA00012438"/>
    </source>
</evidence>
<keyword evidence="7" id="KW-0812">Transmembrane</keyword>
<evidence type="ECO:0000256" key="10">
    <source>
        <dbReference type="ARBA" id="ARBA00022840"/>
    </source>
</evidence>
<dbReference type="CDD" id="cd00082">
    <property type="entry name" value="HisKA"/>
    <property type="match status" value="1"/>
</dbReference>
<evidence type="ECO:0000256" key="5">
    <source>
        <dbReference type="ARBA" id="ARBA00022553"/>
    </source>
</evidence>
<dbReference type="Gene3D" id="3.30.450.20">
    <property type="entry name" value="PAS domain"/>
    <property type="match status" value="3"/>
</dbReference>
<keyword evidence="10" id="KW-0067">ATP-binding</keyword>
<proteinExistence type="predicted"/>
<dbReference type="SMART" id="SM00448">
    <property type="entry name" value="REC"/>
    <property type="match status" value="1"/>
</dbReference>
<organism evidence="19 20">
    <name type="scientific">Geomonas anaerohicana</name>
    <dbReference type="NCBI Taxonomy" id="2798583"/>
    <lineage>
        <taxon>Bacteria</taxon>
        <taxon>Pseudomonadati</taxon>
        <taxon>Thermodesulfobacteriota</taxon>
        <taxon>Desulfuromonadia</taxon>
        <taxon>Geobacterales</taxon>
        <taxon>Geobacteraceae</taxon>
        <taxon>Geomonas</taxon>
    </lineage>
</organism>
<reference evidence="19 20" key="1">
    <citation type="submission" date="2020-12" db="EMBL/GenBank/DDBJ databases">
        <title>Geomonas sp. Red421, isolated from paddy soil.</title>
        <authorList>
            <person name="Xu Z."/>
            <person name="Zhang Z."/>
            <person name="Masuda Y."/>
            <person name="Itoh H."/>
            <person name="Senoo K."/>
        </authorList>
    </citation>
    <scope>NUCLEOTIDE SEQUENCE [LARGE SCALE GENOMIC DNA]</scope>
    <source>
        <strain evidence="19 20">Red421</strain>
    </source>
</reference>
<dbReference type="EC" id="2.7.13.3" evidence="3"/>
<feature type="domain" description="HAMP" evidence="18">
    <location>
        <begin position="284"/>
        <end position="336"/>
    </location>
</feature>
<dbReference type="CDD" id="cd00156">
    <property type="entry name" value="REC"/>
    <property type="match status" value="1"/>
</dbReference>
<evidence type="ECO:0000256" key="2">
    <source>
        <dbReference type="ARBA" id="ARBA00004651"/>
    </source>
</evidence>
<dbReference type="PROSITE" id="PS50110">
    <property type="entry name" value="RESPONSE_REGULATORY"/>
    <property type="match status" value="1"/>
</dbReference>
<dbReference type="InterPro" id="IPR011006">
    <property type="entry name" value="CheY-like_superfamily"/>
</dbReference>
<evidence type="ECO:0000256" key="12">
    <source>
        <dbReference type="ARBA" id="ARBA00023012"/>
    </source>
</evidence>
<dbReference type="SMART" id="SM00388">
    <property type="entry name" value="HisKA"/>
    <property type="match status" value="1"/>
</dbReference>
<evidence type="ECO:0000256" key="1">
    <source>
        <dbReference type="ARBA" id="ARBA00000085"/>
    </source>
</evidence>
<dbReference type="Gene3D" id="3.30.565.10">
    <property type="entry name" value="Histidine kinase-like ATPase, C-terminal domain"/>
    <property type="match status" value="1"/>
</dbReference>
<keyword evidence="9" id="KW-0418">Kinase</keyword>
<evidence type="ECO:0000256" key="6">
    <source>
        <dbReference type="ARBA" id="ARBA00022679"/>
    </source>
</evidence>
<dbReference type="Gene3D" id="3.40.50.2300">
    <property type="match status" value="1"/>
</dbReference>
<keyword evidence="12" id="KW-0902">Two-component regulatory system</keyword>
<evidence type="ECO:0000256" key="7">
    <source>
        <dbReference type="ARBA" id="ARBA00022692"/>
    </source>
</evidence>
<feature type="domain" description="PAS" evidence="17">
    <location>
        <begin position="452"/>
        <end position="522"/>
    </location>
</feature>
<dbReference type="InterPro" id="IPR035965">
    <property type="entry name" value="PAS-like_dom_sf"/>
</dbReference>
<dbReference type="Gene3D" id="1.10.287.130">
    <property type="match status" value="1"/>
</dbReference>
<dbReference type="PRINTS" id="PR00344">
    <property type="entry name" value="BCTRLSENSOR"/>
</dbReference>
<dbReference type="Proteomes" id="UP000614714">
    <property type="component" value="Unassembled WGS sequence"/>
</dbReference>
<dbReference type="SUPFAM" id="SSF55785">
    <property type="entry name" value="PYP-like sensor domain (PAS domain)"/>
    <property type="match status" value="2"/>
</dbReference>
<evidence type="ECO:0000259" key="17">
    <source>
        <dbReference type="PROSITE" id="PS50112"/>
    </source>
</evidence>
<dbReference type="InterPro" id="IPR013656">
    <property type="entry name" value="PAS_4"/>
</dbReference>
<dbReference type="SUPFAM" id="SSF52172">
    <property type="entry name" value="CheY-like"/>
    <property type="match status" value="1"/>
</dbReference>
<evidence type="ECO:0000256" key="9">
    <source>
        <dbReference type="ARBA" id="ARBA00022777"/>
    </source>
</evidence>
<dbReference type="Pfam" id="PF02518">
    <property type="entry name" value="HATPase_c"/>
    <property type="match status" value="1"/>
</dbReference>
<dbReference type="PANTHER" id="PTHR43065:SF42">
    <property type="entry name" value="TWO-COMPONENT SENSOR PPRA"/>
    <property type="match status" value="1"/>
</dbReference>
<evidence type="ECO:0000256" key="8">
    <source>
        <dbReference type="ARBA" id="ARBA00022741"/>
    </source>
</evidence>
<feature type="domain" description="Response regulatory" evidence="16">
    <location>
        <begin position="830"/>
        <end position="946"/>
    </location>
</feature>
<evidence type="ECO:0000259" key="16">
    <source>
        <dbReference type="PROSITE" id="PS50110"/>
    </source>
</evidence>
<dbReference type="Pfam" id="PF00512">
    <property type="entry name" value="HisKA"/>
    <property type="match status" value="1"/>
</dbReference>
<dbReference type="SMART" id="SM00387">
    <property type="entry name" value="HATPase_c"/>
    <property type="match status" value="1"/>
</dbReference>
<dbReference type="InterPro" id="IPR033479">
    <property type="entry name" value="dCache_1"/>
</dbReference>
<dbReference type="InterPro" id="IPR004358">
    <property type="entry name" value="Sig_transdc_His_kin-like_C"/>
</dbReference>
<dbReference type="InterPro" id="IPR029151">
    <property type="entry name" value="Sensor-like_sf"/>
</dbReference>
<keyword evidence="4" id="KW-1003">Cell membrane</keyword>
<dbReference type="InterPro" id="IPR036097">
    <property type="entry name" value="HisK_dim/P_sf"/>
</dbReference>
<evidence type="ECO:0000256" key="11">
    <source>
        <dbReference type="ARBA" id="ARBA00022989"/>
    </source>
</evidence>
<dbReference type="NCBIfam" id="TIGR00229">
    <property type="entry name" value="sensory_box"/>
    <property type="match status" value="2"/>
</dbReference>
<dbReference type="PANTHER" id="PTHR43065">
    <property type="entry name" value="SENSOR HISTIDINE KINASE"/>
    <property type="match status" value="1"/>
</dbReference>
<evidence type="ECO:0000259" key="18">
    <source>
        <dbReference type="PROSITE" id="PS50885"/>
    </source>
</evidence>
<dbReference type="SUPFAM" id="SSF47384">
    <property type="entry name" value="Homodimeric domain of signal transducing histidine kinase"/>
    <property type="match status" value="1"/>
</dbReference>
<dbReference type="CDD" id="cd12915">
    <property type="entry name" value="PDC2_DGC_like"/>
    <property type="match status" value="1"/>
</dbReference>
<protein>
    <recommendedName>
        <fullName evidence="3">histidine kinase</fullName>
        <ecNumber evidence="3">2.7.13.3</ecNumber>
    </recommendedName>
</protein>
<dbReference type="Pfam" id="PF13426">
    <property type="entry name" value="PAS_9"/>
    <property type="match status" value="1"/>
</dbReference>
<accession>A0ABS0YIH1</accession>
<dbReference type="CDD" id="cd00130">
    <property type="entry name" value="PAS"/>
    <property type="match status" value="2"/>
</dbReference>
<gene>
    <name evidence="19" type="ORF">JFN91_17915</name>
</gene>
<evidence type="ECO:0000256" key="13">
    <source>
        <dbReference type="ARBA" id="ARBA00023136"/>
    </source>
</evidence>
<evidence type="ECO:0000313" key="19">
    <source>
        <dbReference type="EMBL" id="MBJ6752095.1"/>
    </source>
</evidence>
<comment type="caution">
    <text evidence="19">The sequence shown here is derived from an EMBL/GenBank/DDBJ whole genome shotgun (WGS) entry which is preliminary data.</text>
</comment>
<keyword evidence="11" id="KW-1133">Transmembrane helix</keyword>
<dbReference type="InterPro" id="IPR001789">
    <property type="entry name" value="Sig_transdc_resp-reg_receiver"/>
</dbReference>
<evidence type="ECO:0000256" key="14">
    <source>
        <dbReference type="PROSITE-ProRule" id="PRU00169"/>
    </source>
</evidence>
<dbReference type="Pfam" id="PF00672">
    <property type="entry name" value="HAMP"/>
    <property type="match status" value="1"/>
</dbReference>
<evidence type="ECO:0000313" key="20">
    <source>
        <dbReference type="Proteomes" id="UP000614714"/>
    </source>
</evidence>
<feature type="domain" description="Histidine kinase" evidence="15">
    <location>
        <begin position="585"/>
        <end position="807"/>
    </location>
</feature>
<dbReference type="Pfam" id="PF00072">
    <property type="entry name" value="Response_reg"/>
    <property type="match status" value="1"/>
</dbReference>
<dbReference type="InterPro" id="IPR000014">
    <property type="entry name" value="PAS"/>
</dbReference>
<feature type="modified residue" description="4-aspartylphosphate" evidence="14">
    <location>
        <position position="881"/>
    </location>
</feature>
<evidence type="ECO:0000259" key="15">
    <source>
        <dbReference type="PROSITE" id="PS50109"/>
    </source>
</evidence>
<keyword evidence="13" id="KW-0472">Membrane</keyword>
<dbReference type="Gene3D" id="6.10.340.10">
    <property type="match status" value="1"/>
</dbReference>
<dbReference type="InterPro" id="IPR005467">
    <property type="entry name" value="His_kinase_dom"/>
</dbReference>
<dbReference type="InterPro" id="IPR003661">
    <property type="entry name" value="HisK_dim/P_dom"/>
</dbReference>
<dbReference type="InterPro" id="IPR036890">
    <property type="entry name" value="HATPase_C_sf"/>
</dbReference>
<evidence type="ECO:0000256" key="4">
    <source>
        <dbReference type="ARBA" id="ARBA00022475"/>
    </source>
</evidence>
<name>A0ABS0YIH1_9BACT</name>
<keyword evidence="8" id="KW-0547">Nucleotide-binding</keyword>
<dbReference type="SMART" id="SM00304">
    <property type="entry name" value="HAMP"/>
    <property type="match status" value="1"/>
</dbReference>
<dbReference type="InterPro" id="IPR003594">
    <property type="entry name" value="HATPase_dom"/>
</dbReference>
<keyword evidence="5 14" id="KW-0597">Phosphoprotein</keyword>
<dbReference type="PROSITE" id="PS50885">
    <property type="entry name" value="HAMP"/>
    <property type="match status" value="1"/>
</dbReference>
<dbReference type="PROSITE" id="PS50109">
    <property type="entry name" value="HIS_KIN"/>
    <property type="match status" value="1"/>
</dbReference>
<dbReference type="SUPFAM" id="SSF55874">
    <property type="entry name" value="ATPase domain of HSP90 chaperone/DNA topoisomerase II/histidine kinase"/>
    <property type="match status" value="1"/>
</dbReference>
<dbReference type="CDD" id="cd12914">
    <property type="entry name" value="PDC1_DGC_like"/>
    <property type="match status" value="1"/>
</dbReference>
<dbReference type="RefSeq" id="WP_199390522.1">
    <property type="nucleotide sequence ID" value="NZ_JAEMHL010000011.1"/>
</dbReference>
<dbReference type="SMART" id="SM00091">
    <property type="entry name" value="PAS"/>
    <property type="match status" value="2"/>
</dbReference>
<comment type="catalytic activity">
    <reaction evidence="1">
        <text>ATP + protein L-histidine = ADP + protein N-phospho-L-histidine.</text>
        <dbReference type="EC" id="2.7.13.3"/>
    </reaction>
</comment>
<dbReference type="EMBL" id="JAEMHL010000011">
    <property type="protein sequence ID" value="MBJ6752095.1"/>
    <property type="molecule type" value="Genomic_DNA"/>
</dbReference>
<dbReference type="SUPFAM" id="SSF103190">
    <property type="entry name" value="Sensory domain-like"/>
    <property type="match status" value="1"/>
</dbReference>
<dbReference type="Pfam" id="PF08448">
    <property type="entry name" value="PAS_4"/>
    <property type="match status" value="1"/>
</dbReference>
<keyword evidence="20" id="KW-1185">Reference proteome</keyword>